<dbReference type="WBParaSite" id="nRc.2.0.1.t10034-RA">
    <property type="protein sequence ID" value="nRc.2.0.1.t10034-RA"/>
    <property type="gene ID" value="nRc.2.0.1.g10034"/>
</dbReference>
<protein>
    <submittedName>
        <fullName evidence="2">Uncharacterized protein</fullName>
    </submittedName>
</protein>
<keyword evidence="1" id="KW-1185">Reference proteome</keyword>
<evidence type="ECO:0000313" key="2">
    <source>
        <dbReference type="WBParaSite" id="nRc.2.0.1.t10034-RA"/>
    </source>
</evidence>
<name>A0A915I7A7_ROMCU</name>
<reference evidence="2" key="1">
    <citation type="submission" date="2022-11" db="UniProtKB">
        <authorList>
            <consortium name="WormBaseParasite"/>
        </authorList>
    </citation>
    <scope>IDENTIFICATION</scope>
</reference>
<proteinExistence type="predicted"/>
<organism evidence="1 2">
    <name type="scientific">Romanomermis culicivorax</name>
    <name type="common">Nematode worm</name>
    <dbReference type="NCBI Taxonomy" id="13658"/>
    <lineage>
        <taxon>Eukaryota</taxon>
        <taxon>Metazoa</taxon>
        <taxon>Ecdysozoa</taxon>
        <taxon>Nematoda</taxon>
        <taxon>Enoplea</taxon>
        <taxon>Dorylaimia</taxon>
        <taxon>Mermithida</taxon>
        <taxon>Mermithoidea</taxon>
        <taxon>Mermithidae</taxon>
        <taxon>Romanomermis</taxon>
    </lineage>
</organism>
<dbReference type="AlphaFoldDB" id="A0A915I7A7"/>
<sequence length="186" mass="21578">MRGSLGKLDALCNYLFSKTDQHISTIYKHLDVQTRKAYINKRPGFDESELINIFIKAFTDENLRLELLKQKCFPLDEAIKYAENEMSYAENEMSLRQLVKPQQNVDQTMEGNQQISSPHIDQSFKVESEQTIHSNIDKDMLLDDMDIIDNGVAEKLETEMSELFDNIQVIDDQTPGEEQFDLHQLD</sequence>
<dbReference type="Proteomes" id="UP000887565">
    <property type="component" value="Unplaced"/>
</dbReference>
<evidence type="ECO:0000313" key="1">
    <source>
        <dbReference type="Proteomes" id="UP000887565"/>
    </source>
</evidence>
<accession>A0A915I7A7</accession>